<organism evidence="1 2">
    <name type="scientific">Streptococcus infantis X</name>
    <dbReference type="NCBI Taxonomy" id="997830"/>
    <lineage>
        <taxon>Bacteria</taxon>
        <taxon>Bacillati</taxon>
        <taxon>Bacillota</taxon>
        <taxon>Bacilli</taxon>
        <taxon>Lactobacillales</taxon>
        <taxon>Streptococcaceae</taxon>
        <taxon>Streptococcus</taxon>
    </lineage>
</organism>
<accession>F9PFJ4</accession>
<comment type="caution">
    <text evidence="1">The sequence shown here is derived from an EMBL/GenBank/DDBJ whole genome shotgun (WGS) entry which is preliminary data.</text>
</comment>
<protein>
    <submittedName>
        <fullName evidence="1">Uncharacterized protein</fullName>
    </submittedName>
</protein>
<dbReference type="PATRIC" id="fig|997830.4.peg.1496"/>
<gene>
    <name evidence="1" type="ORF">HMPREF1124_1842</name>
</gene>
<evidence type="ECO:0000313" key="2">
    <source>
        <dbReference type="Proteomes" id="UP000003399"/>
    </source>
</evidence>
<sequence length="52" mass="6094">MSITLTYPIRETHENLALKKDQTVVAYYRIPNTPITITDDEKRENTKSRSLK</sequence>
<proteinExistence type="predicted"/>
<reference evidence="1 2" key="1">
    <citation type="submission" date="2011-07" db="EMBL/GenBank/DDBJ databases">
        <authorList>
            <person name="Harkins D.M."/>
            <person name="Madupu R."/>
            <person name="Durkin A.S."/>
            <person name="Torralba M."/>
            <person name="Methe B."/>
            <person name="Sutton G.G."/>
            <person name="Nelson K.E."/>
        </authorList>
    </citation>
    <scope>NUCLEOTIDE SEQUENCE [LARGE SCALE GENOMIC DNA]</scope>
    <source>
        <strain evidence="1 2">X</strain>
    </source>
</reference>
<dbReference type="Proteomes" id="UP000003399">
    <property type="component" value="Unassembled WGS sequence"/>
</dbReference>
<evidence type="ECO:0000313" key="1">
    <source>
        <dbReference type="EMBL" id="EGV11978.1"/>
    </source>
</evidence>
<dbReference type="EMBL" id="AFUQ01000012">
    <property type="protein sequence ID" value="EGV11978.1"/>
    <property type="molecule type" value="Genomic_DNA"/>
</dbReference>
<name>F9PFJ4_9STRE</name>
<dbReference type="AlphaFoldDB" id="F9PFJ4"/>